<dbReference type="SUPFAM" id="SSF50022">
    <property type="entry name" value="ISP domain"/>
    <property type="match status" value="1"/>
</dbReference>
<dbReference type="GO" id="GO:0005506">
    <property type="term" value="F:iron ion binding"/>
    <property type="evidence" value="ECO:0007669"/>
    <property type="project" value="InterPro"/>
</dbReference>
<dbReference type="GO" id="GO:0051537">
    <property type="term" value="F:2 iron, 2 sulfur cluster binding"/>
    <property type="evidence" value="ECO:0007669"/>
    <property type="project" value="UniProtKB-KW"/>
</dbReference>
<keyword evidence="9" id="KW-1185">Reference proteome</keyword>
<dbReference type="InterPro" id="IPR001663">
    <property type="entry name" value="Rng_hydr_dOase-A"/>
</dbReference>
<dbReference type="Pfam" id="PF00355">
    <property type="entry name" value="Rieske"/>
    <property type="match status" value="1"/>
</dbReference>
<dbReference type="InterPro" id="IPR036922">
    <property type="entry name" value="Rieske_2Fe-2S_sf"/>
</dbReference>
<dbReference type="PROSITE" id="PS51296">
    <property type="entry name" value="RIESKE"/>
    <property type="match status" value="1"/>
</dbReference>
<keyword evidence="8" id="KW-0223">Dioxygenase</keyword>
<dbReference type="GO" id="GO:0051213">
    <property type="term" value="F:dioxygenase activity"/>
    <property type="evidence" value="ECO:0007669"/>
    <property type="project" value="UniProtKB-KW"/>
</dbReference>
<keyword evidence="3" id="KW-0479">Metal-binding</keyword>
<sequence>MKPAVAADLIARARAVLSSGLPEMGEHVVCSPVSRYLDGARHQRELAMMRRHPQAVAPASTLARNGSWWSGDVLGVPLLVTRDGAGALHAFLNVCRHRGARVVATGEGCGREKFACPYHAWTYAADGALLNVPRREGFPELRTETSGLRRLAVAQRAGIVWVIPDAAHADDDVSARLGAFVDELEGFGFADHVAYAPRELDVGCNWKLMVEGSSEAYHFKIAHRDSIAPLFADNVQIVDENGLHRRMFLVKEALRSEPLASDVQLRDAGNLLYYVFPSTMILVQPDHAQVTRIEPTAVGATRIIDFALIPQAPDSERARTHWERNVHLYREALGEDYAQMASMQSGLACGANIALQFGRYEFALARFNEQLDDELAKVAA</sequence>
<evidence type="ECO:0000256" key="1">
    <source>
        <dbReference type="ARBA" id="ARBA00001962"/>
    </source>
</evidence>
<organism evidence="8 9">
    <name type="scientific">Panacagrimonas perspica</name>
    <dbReference type="NCBI Taxonomy" id="381431"/>
    <lineage>
        <taxon>Bacteria</taxon>
        <taxon>Pseudomonadati</taxon>
        <taxon>Pseudomonadota</taxon>
        <taxon>Gammaproteobacteria</taxon>
        <taxon>Nevskiales</taxon>
        <taxon>Nevskiaceae</taxon>
        <taxon>Panacagrimonas</taxon>
    </lineage>
</organism>
<dbReference type="InterPro" id="IPR017941">
    <property type="entry name" value="Rieske_2Fe-2S"/>
</dbReference>
<evidence type="ECO:0000256" key="6">
    <source>
        <dbReference type="ARBA" id="ARBA00023014"/>
    </source>
</evidence>
<evidence type="ECO:0000256" key="2">
    <source>
        <dbReference type="ARBA" id="ARBA00022714"/>
    </source>
</evidence>
<evidence type="ECO:0000256" key="3">
    <source>
        <dbReference type="ARBA" id="ARBA00022723"/>
    </source>
</evidence>
<comment type="cofactor">
    <cofactor evidence="1">
        <name>Fe cation</name>
        <dbReference type="ChEBI" id="CHEBI:24875"/>
    </cofactor>
</comment>
<dbReference type="CDD" id="cd03469">
    <property type="entry name" value="Rieske_RO_Alpha_N"/>
    <property type="match status" value="1"/>
</dbReference>
<dbReference type="EMBL" id="SOBT01000011">
    <property type="protein sequence ID" value="TDU25766.1"/>
    <property type="molecule type" value="Genomic_DNA"/>
</dbReference>
<gene>
    <name evidence="8" type="ORF">DFR24_4211</name>
</gene>
<reference evidence="8 9" key="1">
    <citation type="submission" date="2019-03" db="EMBL/GenBank/DDBJ databases">
        <title>Genomic Encyclopedia of Type Strains, Phase IV (KMG-IV): sequencing the most valuable type-strain genomes for metagenomic binning, comparative biology and taxonomic classification.</title>
        <authorList>
            <person name="Goeker M."/>
        </authorList>
    </citation>
    <scope>NUCLEOTIDE SEQUENCE [LARGE SCALE GENOMIC DNA]</scope>
    <source>
        <strain evidence="8 9">DSM 26377</strain>
    </source>
</reference>
<dbReference type="AlphaFoldDB" id="A0A4V3F4M2"/>
<keyword evidence="6" id="KW-0411">Iron-sulfur</keyword>
<evidence type="ECO:0000313" key="9">
    <source>
        <dbReference type="Proteomes" id="UP000295341"/>
    </source>
</evidence>
<dbReference type="PANTHER" id="PTHR43756">
    <property type="entry name" value="CHOLINE MONOOXYGENASE, CHLOROPLASTIC"/>
    <property type="match status" value="1"/>
</dbReference>
<name>A0A4V3F4M2_9GAMM</name>
<protein>
    <submittedName>
        <fullName evidence="8">Phenylpropionate dioxygenase-like ring-hydroxylating dioxygenase large terminal subunit</fullName>
    </submittedName>
</protein>
<keyword evidence="5" id="KW-0408">Iron</keyword>
<keyword evidence="4" id="KW-0560">Oxidoreductase</keyword>
<dbReference type="Gene3D" id="3.90.380.10">
    <property type="entry name" value="Naphthalene 1,2-dioxygenase Alpha Subunit, Chain A, domain 1"/>
    <property type="match status" value="2"/>
</dbReference>
<accession>A0A4V3F4M2</accession>
<dbReference type="PRINTS" id="PR00090">
    <property type="entry name" value="RNGDIOXGNASE"/>
</dbReference>
<dbReference type="SUPFAM" id="SSF55961">
    <property type="entry name" value="Bet v1-like"/>
    <property type="match status" value="1"/>
</dbReference>
<evidence type="ECO:0000313" key="8">
    <source>
        <dbReference type="EMBL" id="TDU25766.1"/>
    </source>
</evidence>
<proteinExistence type="predicted"/>
<evidence type="ECO:0000256" key="5">
    <source>
        <dbReference type="ARBA" id="ARBA00023004"/>
    </source>
</evidence>
<dbReference type="Pfam" id="PF00848">
    <property type="entry name" value="Ring_hydroxyl_A"/>
    <property type="match status" value="1"/>
</dbReference>
<dbReference type="RefSeq" id="WP_133883360.1">
    <property type="nucleotide sequence ID" value="NZ_MWIN01000013.1"/>
</dbReference>
<dbReference type="OrthoDB" id="9769355at2"/>
<dbReference type="Gene3D" id="2.102.10.10">
    <property type="entry name" value="Rieske [2Fe-2S] iron-sulphur domain"/>
    <property type="match status" value="1"/>
</dbReference>
<comment type="caution">
    <text evidence="8">The sequence shown here is derived from an EMBL/GenBank/DDBJ whole genome shotgun (WGS) entry which is preliminary data.</text>
</comment>
<dbReference type="Proteomes" id="UP000295341">
    <property type="component" value="Unassembled WGS sequence"/>
</dbReference>
<dbReference type="InterPro" id="IPR015879">
    <property type="entry name" value="Ring_hydroxy_dOase_asu_C_dom"/>
</dbReference>
<keyword evidence="2" id="KW-0001">2Fe-2S</keyword>
<feature type="domain" description="Rieske" evidence="7">
    <location>
        <begin position="54"/>
        <end position="152"/>
    </location>
</feature>
<evidence type="ECO:0000259" key="7">
    <source>
        <dbReference type="PROSITE" id="PS51296"/>
    </source>
</evidence>
<evidence type="ECO:0000256" key="4">
    <source>
        <dbReference type="ARBA" id="ARBA00023002"/>
    </source>
</evidence>
<dbReference type="PANTHER" id="PTHR43756:SF5">
    <property type="entry name" value="CHOLINE MONOOXYGENASE, CHLOROPLASTIC"/>
    <property type="match status" value="1"/>
</dbReference>